<evidence type="ECO:0000313" key="2">
    <source>
        <dbReference type="Proteomes" id="UP000321026"/>
    </source>
</evidence>
<dbReference type="AlphaFoldDB" id="A0A5C7J9J8"/>
<protein>
    <submittedName>
        <fullName evidence="1">Uncharacterized protein</fullName>
    </submittedName>
</protein>
<organism evidence="1 2">
    <name type="scientific">Candidatus Dojkabacteria bacterium</name>
    <dbReference type="NCBI Taxonomy" id="2099670"/>
    <lineage>
        <taxon>Bacteria</taxon>
        <taxon>Candidatus Dojkabacteria</taxon>
    </lineage>
</organism>
<accession>A0A5C7J9J8</accession>
<sequence length="246" mass="27702">MNDSMILSPYGFYATQSMLDALDTLKNCAAGRFATIKGYVPLSVKSWVKLPKYDATITTRFDTEKLYNRRKAALEAMQLEDCMVYVMQDNVLCKLDATALRHAFDARMKDEIASMNRERPDTANHREGQARCHVNICNGVRVHLKTYKSDDGIMLPYVTDDGNTVAESIRVHGIQQHRRYIEKGERKVVNSGVPVRVGNIIKKALNFRSVALTSYTLGDNFDSLAIDGNRLTPDDITPDMVEATED</sequence>
<reference evidence="1 2" key="1">
    <citation type="submission" date="2018-09" db="EMBL/GenBank/DDBJ databases">
        <title>Metagenome Assembled Genomes from an Advanced Water Purification Facility.</title>
        <authorList>
            <person name="Stamps B.W."/>
            <person name="Spear J.R."/>
        </authorList>
    </citation>
    <scope>NUCLEOTIDE SEQUENCE [LARGE SCALE GENOMIC DNA]</scope>
    <source>
        <strain evidence="1">Bin_63_2</strain>
    </source>
</reference>
<dbReference type="EMBL" id="SSDS01000050">
    <property type="protein sequence ID" value="TXG77246.1"/>
    <property type="molecule type" value="Genomic_DNA"/>
</dbReference>
<name>A0A5C7J9J8_9BACT</name>
<evidence type="ECO:0000313" key="1">
    <source>
        <dbReference type="EMBL" id="TXG77246.1"/>
    </source>
</evidence>
<gene>
    <name evidence="1" type="ORF">E6Q11_03030</name>
</gene>
<dbReference type="Proteomes" id="UP000321026">
    <property type="component" value="Unassembled WGS sequence"/>
</dbReference>
<proteinExistence type="predicted"/>
<comment type="caution">
    <text evidence="1">The sequence shown here is derived from an EMBL/GenBank/DDBJ whole genome shotgun (WGS) entry which is preliminary data.</text>
</comment>